<proteinExistence type="predicted"/>
<evidence type="ECO:0000313" key="4">
    <source>
        <dbReference type="Proteomes" id="UP001193734"/>
    </source>
</evidence>
<comment type="caution">
    <text evidence="3">The sequence shown here is derived from an EMBL/GenBank/DDBJ whole genome shotgun (WGS) entry which is preliminary data.</text>
</comment>
<dbReference type="Gene3D" id="4.10.520.10">
    <property type="entry name" value="IHF-like DNA-binding proteins"/>
    <property type="match status" value="1"/>
</dbReference>
<dbReference type="SUPFAM" id="SSF47729">
    <property type="entry name" value="IHF-like DNA-binding proteins"/>
    <property type="match status" value="1"/>
</dbReference>
<evidence type="ECO:0000256" key="1">
    <source>
        <dbReference type="ARBA" id="ARBA00023125"/>
    </source>
</evidence>
<evidence type="ECO:0000313" key="3">
    <source>
        <dbReference type="EMBL" id="NPE15010.1"/>
    </source>
</evidence>
<sequence>MAVLYRLYQNNNSESNHYKKWYGRAVALGTVTTDDLAAEIEANCTVKRADILAVLSELVVVMKKELQSSKRVKLDRFGAFKIGLSTMGSDSAGDFSVKQNVKGVHVIFQPELRIDATGRRIRSFLDGCRVAELPANAVEKGGTGTDEPGSGTEVGA</sequence>
<protein>
    <submittedName>
        <fullName evidence="3">DNA-binding protein</fullName>
    </submittedName>
</protein>
<gene>
    <name evidence="3" type="ORF">HPS55_11895</name>
</gene>
<name>A0ABX2AWK1_9BACT</name>
<dbReference type="RefSeq" id="WP_172174840.1">
    <property type="nucleotide sequence ID" value="NZ_CASGIA010000020.1"/>
</dbReference>
<dbReference type="GeneID" id="82158468"/>
<dbReference type="Proteomes" id="UP001193734">
    <property type="component" value="Unassembled WGS sequence"/>
</dbReference>
<reference evidence="3 4" key="1">
    <citation type="submission" date="2020-05" db="EMBL/GenBank/DDBJ databases">
        <title>Distinct polysaccharide utilization as determinants for interspecies competition between intestinal Prevotella spp.</title>
        <authorList>
            <person name="Galvez E.J.C."/>
            <person name="Iljazovic A."/>
            <person name="Strowig T."/>
        </authorList>
    </citation>
    <scope>NUCLEOTIDE SEQUENCE [LARGE SCALE GENOMIC DNA]</scope>
    <source>
        <strain evidence="3 4">PROD</strain>
    </source>
</reference>
<dbReference type="Pfam" id="PF18291">
    <property type="entry name" value="HU-HIG"/>
    <property type="match status" value="1"/>
</dbReference>
<keyword evidence="4" id="KW-1185">Reference proteome</keyword>
<feature type="domain" description="HU" evidence="2">
    <location>
        <begin position="1"/>
        <end position="115"/>
    </location>
</feature>
<dbReference type="InterPro" id="IPR041607">
    <property type="entry name" value="HU-HIG"/>
</dbReference>
<organism evidence="3 4">
    <name type="scientific">Xylanibacter rodentium</name>
    <dbReference type="NCBI Taxonomy" id="2736289"/>
    <lineage>
        <taxon>Bacteria</taxon>
        <taxon>Pseudomonadati</taxon>
        <taxon>Bacteroidota</taxon>
        <taxon>Bacteroidia</taxon>
        <taxon>Bacteroidales</taxon>
        <taxon>Prevotellaceae</taxon>
        <taxon>Xylanibacter</taxon>
    </lineage>
</organism>
<keyword evidence="1 3" id="KW-0238">DNA-binding</keyword>
<dbReference type="InterPro" id="IPR010992">
    <property type="entry name" value="IHF-like_DNA-bd_dom_sf"/>
</dbReference>
<evidence type="ECO:0000259" key="2">
    <source>
        <dbReference type="Pfam" id="PF18291"/>
    </source>
</evidence>
<accession>A0ABX2AWK1</accession>
<dbReference type="GO" id="GO:0003677">
    <property type="term" value="F:DNA binding"/>
    <property type="evidence" value="ECO:0007669"/>
    <property type="project" value="UniProtKB-KW"/>
</dbReference>
<dbReference type="EMBL" id="JABKKE010000023">
    <property type="protein sequence ID" value="NPE15010.1"/>
    <property type="molecule type" value="Genomic_DNA"/>
</dbReference>